<keyword evidence="1" id="KW-0812">Transmembrane</keyword>
<dbReference type="HOGENOM" id="CLU_175584_0_0_10"/>
<organism evidence="2 3">
    <name type="scientific">Fluviicola taffensis (strain DSM 16823 / NCIMB 13979 / RW262)</name>
    <dbReference type="NCBI Taxonomy" id="755732"/>
    <lineage>
        <taxon>Bacteria</taxon>
        <taxon>Pseudomonadati</taxon>
        <taxon>Bacteroidota</taxon>
        <taxon>Flavobacteriia</taxon>
        <taxon>Flavobacteriales</taxon>
        <taxon>Crocinitomicaceae</taxon>
        <taxon>Fluviicola</taxon>
    </lineage>
</organism>
<feature type="transmembrane region" description="Helical" evidence="1">
    <location>
        <begin position="6"/>
        <end position="22"/>
    </location>
</feature>
<reference evidence="3" key="2">
    <citation type="submission" date="2011-02" db="EMBL/GenBank/DDBJ databases">
        <title>The complete genome of Fluviicola taffensis DSM 16823.</title>
        <authorList>
            <consortium name="US DOE Joint Genome Institute (JGI-PGF)"/>
            <person name="Lucas S."/>
            <person name="Copeland A."/>
            <person name="Lapidus A."/>
            <person name="Bruce D."/>
            <person name="Goodwin L."/>
            <person name="Pitluck S."/>
            <person name="Kyrpides N."/>
            <person name="Mavromatis K."/>
            <person name="Ivanova N."/>
            <person name="Mikhailova N."/>
            <person name="Pagani I."/>
            <person name="Chertkov O."/>
            <person name="Detter J.C."/>
            <person name="Han C."/>
            <person name="Tapia R."/>
            <person name="Land M."/>
            <person name="Hauser L."/>
            <person name="Markowitz V."/>
            <person name="Cheng J.-F."/>
            <person name="Hugenholtz P."/>
            <person name="Woyke T."/>
            <person name="Wu D."/>
            <person name="Tindall B."/>
            <person name="Pomrenke H.G."/>
            <person name="Brambilla E."/>
            <person name="Klenk H.-P."/>
            <person name="Eisen J.A."/>
        </authorList>
    </citation>
    <scope>NUCLEOTIDE SEQUENCE [LARGE SCALE GENOMIC DNA]</scope>
    <source>
        <strain evidence="3">DSM 16823 / RW262 / RW262</strain>
    </source>
</reference>
<keyword evidence="1" id="KW-0472">Membrane</keyword>
<keyword evidence="1" id="KW-1133">Transmembrane helix</keyword>
<dbReference type="AlphaFoldDB" id="F2IEZ7"/>
<evidence type="ECO:0000313" key="2">
    <source>
        <dbReference type="EMBL" id="AEA42462.1"/>
    </source>
</evidence>
<proteinExistence type="predicted"/>
<gene>
    <name evidence="2" type="ordered locus">Fluta_0456</name>
</gene>
<accession>F2IEZ7</accession>
<dbReference type="STRING" id="755732.Fluta_0456"/>
<reference evidence="2 3" key="1">
    <citation type="journal article" date="2011" name="Stand. Genomic Sci.">
        <title>Complete genome sequence of the gliding freshwater bacterium Fluviicola taffensis type strain (RW262).</title>
        <authorList>
            <person name="Woyke T."/>
            <person name="Chertkov O."/>
            <person name="Lapidus A."/>
            <person name="Nolan M."/>
            <person name="Lucas S."/>
            <person name="Del Rio T.G."/>
            <person name="Tice H."/>
            <person name="Cheng J.F."/>
            <person name="Tapia R."/>
            <person name="Han C."/>
            <person name="Goodwin L."/>
            <person name="Pitluck S."/>
            <person name="Liolios K."/>
            <person name="Pagani I."/>
            <person name="Ivanova N."/>
            <person name="Huntemann M."/>
            <person name="Mavromatis K."/>
            <person name="Mikhailova N."/>
            <person name="Pati A."/>
            <person name="Chen A."/>
            <person name="Palaniappan K."/>
            <person name="Land M."/>
            <person name="Hauser L."/>
            <person name="Brambilla E.M."/>
            <person name="Rohde M."/>
            <person name="Mwirichia R."/>
            <person name="Sikorski J."/>
            <person name="Tindall B.J."/>
            <person name="Goker M."/>
            <person name="Bristow J."/>
            <person name="Eisen J.A."/>
            <person name="Markowitz V."/>
            <person name="Hugenholtz P."/>
            <person name="Klenk H.P."/>
            <person name="Kyrpides N.C."/>
        </authorList>
    </citation>
    <scope>NUCLEOTIDE SEQUENCE [LARGE SCALE GENOMIC DNA]</scope>
    <source>
        <strain evidence="3">DSM 16823 / RW262 / RW262</strain>
    </source>
</reference>
<dbReference type="RefSeq" id="WP_013685236.1">
    <property type="nucleotide sequence ID" value="NC_015321.1"/>
</dbReference>
<dbReference type="OrthoDB" id="1493928at2"/>
<protein>
    <submittedName>
        <fullName evidence="2">Uncharacterized protein</fullName>
    </submittedName>
</protein>
<dbReference type="Proteomes" id="UP000007463">
    <property type="component" value="Chromosome"/>
</dbReference>
<name>F2IEZ7_FLUTR</name>
<dbReference type="KEGG" id="fte:Fluta_0456"/>
<sequence length="100" mass="11953">MGIKVELAELLVIQLVMTSFFARFEVETRASYKILKWIIIAKITVGLYFMIGHWSTLFPIVVVILGTIYHFRWCKKNGIDPLKATPRKKYYELRKWKWEE</sequence>
<evidence type="ECO:0000256" key="1">
    <source>
        <dbReference type="SAM" id="Phobius"/>
    </source>
</evidence>
<dbReference type="EMBL" id="CP002542">
    <property type="protein sequence ID" value="AEA42462.1"/>
    <property type="molecule type" value="Genomic_DNA"/>
</dbReference>
<keyword evidence="3" id="KW-1185">Reference proteome</keyword>
<dbReference type="eggNOG" id="ENOG5033BGR">
    <property type="taxonomic scope" value="Bacteria"/>
</dbReference>
<evidence type="ECO:0000313" key="3">
    <source>
        <dbReference type="Proteomes" id="UP000007463"/>
    </source>
</evidence>